<feature type="region of interest" description="Disordered" evidence="1">
    <location>
        <begin position="402"/>
        <end position="487"/>
    </location>
</feature>
<keyword evidence="5" id="KW-1185">Reference proteome</keyword>
<feature type="compositionally biased region" description="Pro residues" evidence="1">
    <location>
        <begin position="421"/>
        <end position="440"/>
    </location>
</feature>
<sequence length="487" mass="52069">MILDRRIKFQLALFAVISVVAGAIMVFQYVNAPALLFGVGHYSVTLELPRSAGLYPNANVTYRGTEVGQVTGVSLTETGVKAKLLLKSGIAIPSQLRAEVHSQWAVGEQYVDLMPRSATGPALKNGDVIPASETALPPDIDMLLDAANRGLAAIPQDNLKTVIDESYTAVGGLGPELSRLVNGSTQLAIDAEANLDPLTALIDRSKPVLDSQTDTADAIQSWAAHLADITSQLRSADTAFAGVLRGGGPALEQARQLISRLQPTLPLLLANLVSVGQVAVTYQPALEQLLVLFPQGVANMQGTLIANHDTKQDYNGLYLDFKLNFNLPPPCLTGFLPPQQQRVPTFVDYPNRPAGDLYCRVPQDSPFNVRGARNYPCLTVPGKRAPTIKMCESDEHYAPLNDGYNWKGDPNATLSGQDIPQLPPPGSPSAANAPPPPAPAPIAAAEYDPATGTYIGPDGRLYSQQDLSQTKPKEQTWQSMLMPPTGN</sequence>
<dbReference type="PANTHER" id="PTHR33371">
    <property type="entry name" value="INTERMEMBRANE PHOSPHOLIPID TRANSPORT SYSTEM BINDING PROTEIN MLAD-RELATED"/>
    <property type="match status" value="1"/>
</dbReference>
<dbReference type="InterPro" id="IPR005693">
    <property type="entry name" value="Mce"/>
</dbReference>
<reference evidence="4" key="1">
    <citation type="submission" date="2022-08" db="EMBL/GenBank/DDBJ databases">
        <title>Complete genome sequence of 14 non-tuberculosis mycobacteria type-strains.</title>
        <authorList>
            <person name="Igarashi Y."/>
            <person name="Osugi A."/>
            <person name="Mitarai S."/>
        </authorList>
    </citation>
    <scope>NUCLEOTIDE SEQUENCE</scope>
    <source>
        <strain evidence="4">ATCC 51985</strain>
    </source>
</reference>
<dbReference type="PANTHER" id="PTHR33371:SF16">
    <property type="entry name" value="MCE-FAMILY PROTEIN MCE3F"/>
    <property type="match status" value="1"/>
</dbReference>
<evidence type="ECO:0000313" key="5">
    <source>
        <dbReference type="Proteomes" id="UP001055171"/>
    </source>
</evidence>
<feature type="compositionally biased region" description="Polar residues" evidence="1">
    <location>
        <begin position="462"/>
        <end position="479"/>
    </location>
</feature>
<dbReference type="InterPro" id="IPR052336">
    <property type="entry name" value="MlaD_Phospholipid_Transporter"/>
</dbReference>
<keyword evidence="2" id="KW-1133">Transmembrane helix</keyword>
<evidence type="ECO:0000259" key="3">
    <source>
        <dbReference type="Pfam" id="PF02470"/>
    </source>
</evidence>
<evidence type="ECO:0000313" key="4">
    <source>
        <dbReference type="EMBL" id="ULP41594.1"/>
    </source>
</evidence>
<accession>A0ABY3UV72</accession>
<keyword evidence="2" id="KW-0812">Transmembrane</keyword>
<dbReference type="NCBIfam" id="TIGR00996">
    <property type="entry name" value="Mtu_fam_mce"/>
    <property type="match status" value="1"/>
</dbReference>
<feature type="transmembrane region" description="Helical" evidence="2">
    <location>
        <begin position="12"/>
        <end position="30"/>
    </location>
</feature>
<dbReference type="InterPro" id="IPR003399">
    <property type="entry name" value="Mce/MlaD"/>
</dbReference>
<feature type="domain" description="Mce/MlaD" evidence="3">
    <location>
        <begin position="41"/>
        <end position="115"/>
    </location>
</feature>
<organism evidence="4 5">
    <name type="scientific">Mycobacterium lentiflavum</name>
    <dbReference type="NCBI Taxonomy" id="141349"/>
    <lineage>
        <taxon>Bacteria</taxon>
        <taxon>Bacillati</taxon>
        <taxon>Actinomycetota</taxon>
        <taxon>Actinomycetes</taxon>
        <taxon>Mycobacteriales</taxon>
        <taxon>Mycobacteriaceae</taxon>
        <taxon>Mycobacterium</taxon>
        <taxon>Mycobacterium simiae complex</taxon>
    </lineage>
</organism>
<dbReference type="RefSeq" id="WP_239721037.1">
    <property type="nucleotide sequence ID" value="NZ_CP092423.2"/>
</dbReference>
<feature type="compositionally biased region" description="Low complexity" evidence="1">
    <location>
        <begin position="441"/>
        <end position="450"/>
    </location>
</feature>
<dbReference type="EMBL" id="CP092423">
    <property type="protein sequence ID" value="ULP41594.1"/>
    <property type="molecule type" value="Genomic_DNA"/>
</dbReference>
<evidence type="ECO:0000256" key="2">
    <source>
        <dbReference type="SAM" id="Phobius"/>
    </source>
</evidence>
<evidence type="ECO:0000256" key="1">
    <source>
        <dbReference type="SAM" id="MobiDB-lite"/>
    </source>
</evidence>
<gene>
    <name evidence="4" type="ORF">MJO58_22535</name>
</gene>
<proteinExistence type="predicted"/>
<name>A0ABY3UV72_MYCLN</name>
<keyword evidence="2" id="KW-0472">Membrane</keyword>
<dbReference type="Pfam" id="PF02470">
    <property type="entry name" value="MlaD"/>
    <property type="match status" value="1"/>
</dbReference>
<dbReference type="Proteomes" id="UP001055171">
    <property type="component" value="Chromosome"/>
</dbReference>
<protein>
    <submittedName>
        <fullName evidence="4">MCE family protein</fullName>
    </submittedName>
</protein>